<evidence type="ECO:0000313" key="2">
    <source>
        <dbReference type="Proteomes" id="UP000886523"/>
    </source>
</evidence>
<gene>
    <name evidence="1" type="ORF">BS47DRAFT_1337441</name>
</gene>
<reference evidence="1" key="1">
    <citation type="journal article" date="2020" name="Nat. Commun.">
        <title>Large-scale genome sequencing of mycorrhizal fungi provides insights into the early evolution of symbiotic traits.</title>
        <authorList>
            <person name="Miyauchi S."/>
            <person name="Kiss E."/>
            <person name="Kuo A."/>
            <person name="Drula E."/>
            <person name="Kohler A."/>
            <person name="Sanchez-Garcia M."/>
            <person name="Morin E."/>
            <person name="Andreopoulos B."/>
            <person name="Barry K.W."/>
            <person name="Bonito G."/>
            <person name="Buee M."/>
            <person name="Carver A."/>
            <person name="Chen C."/>
            <person name="Cichocki N."/>
            <person name="Clum A."/>
            <person name="Culley D."/>
            <person name="Crous P.W."/>
            <person name="Fauchery L."/>
            <person name="Girlanda M."/>
            <person name="Hayes R.D."/>
            <person name="Keri Z."/>
            <person name="LaButti K."/>
            <person name="Lipzen A."/>
            <person name="Lombard V."/>
            <person name="Magnuson J."/>
            <person name="Maillard F."/>
            <person name="Murat C."/>
            <person name="Nolan M."/>
            <person name="Ohm R.A."/>
            <person name="Pangilinan J."/>
            <person name="Pereira M.F."/>
            <person name="Perotto S."/>
            <person name="Peter M."/>
            <person name="Pfister S."/>
            <person name="Riley R."/>
            <person name="Sitrit Y."/>
            <person name="Stielow J.B."/>
            <person name="Szollosi G."/>
            <person name="Zifcakova L."/>
            <person name="Stursova M."/>
            <person name="Spatafora J.W."/>
            <person name="Tedersoo L."/>
            <person name="Vaario L.M."/>
            <person name="Yamada A."/>
            <person name="Yan M."/>
            <person name="Wang P."/>
            <person name="Xu J."/>
            <person name="Bruns T."/>
            <person name="Baldrian P."/>
            <person name="Vilgalys R."/>
            <person name="Dunand C."/>
            <person name="Henrissat B."/>
            <person name="Grigoriev I.V."/>
            <person name="Hibbett D."/>
            <person name="Nagy L.G."/>
            <person name="Martin F.M."/>
        </authorList>
    </citation>
    <scope>NUCLEOTIDE SEQUENCE</scope>
    <source>
        <strain evidence="1">UP504</strain>
    </source>
</reference>
<dbReference type="PANTHER" id="PTHR36986:SF1">
    <property type="entry name" value="UPF0643 PROTEIN PB2B2.08"/>
    <property type="match status" value="1"/>
</dbReference>
<organism evidence="1 2">
    <name type="scientific">Hydnum rufescens UP504</name>
    <dbReference type="NCBI Taxonomy" id="1448309"/>
    <lineage>
        <taxon>Eukaryota</taxon>
        <taxon>Fungi</taxon>
        <taxon>Dikarya</taxon>
        <taxon>Basidiomycota</taxon>
        <taxon>Agaricomycotina</taxon>
        <taxon>Agaricomycetes</taxon>
        <taxon>Cantharellales</taxon>
        <taxon>Hydnaceae</taxon>
        <taxon>Hydnum</taxon>
    </lineage>
</organism>
<comment type="caution">
    <text evidence="1">The sequence shown here is derived from an EMBL/GenBank/DDBJ whole genome shotgun (WGS) entry which is preliminary data.</text>
</comment>
<keyword evidence="2" id="KW-1185">Reference proteome</keyword>
<dbReference type="Proteomes" id="UP000886523">
    <property type="component" value="Unassembled WGS sequence"/>
</dbReference>
<evidence type="ECO:0000313" key="1">
    <source>
        <dbReference type="EMBL" id="KAF9519213.1"/>
    </source>
</evidence>
<protein>
    <submittedName>
        <fullName evidence="1">Uncharacterized protein</fullName>
    </submittedName>
</protein>
<name>A0A9P6B7N0_9AGAM</name>
<dbReference type="OrthoDB" id="2140489at2759"/>
<accession>A0A9P6B7N0</accession>
<dbReference type="PANTHER" id="PTHR36986">
    <property type="entry name" value="UPF0643 PROTEIN PB2B2.08"/>
    <property type="match status" value="1"/>
</dbReference>
<dbReference type="AlphaFoldDB" id="A0A9P6B7N0"/>
<dbReference type="EMBL" id="MU128919">
    <property type="protein sequence ID" value="KAF9519213.1"/>
    <property type="molecule type" value="Genomic_DNA"/>
</dbReference>
<sequence>MSAFCLLRPHPSRRATHDSQPLLLIDAHLPDIDPTPFPEAFNWDELALPEDEAREWYCVVFRSRRKLGSDSGPLYDADRVAHQEAIQNGGLIMYWYGEPNPRTRNNLATCIWQSRAHAIAANAQPYHRCAAKLAEASYETYVLERWVLTKEKGSTGVSIEPYKEGPVGW</sequence>
<proteinExistence type="predicted"/>